<evidence type="ECO:0000256" key="1">
    <source>
        <dbReference type="ARBA" id="ARBA00023054"/>
    </source>
</evidence>
<keyword evidence="1" id="KW-0175">Coiled coil</keyword>
<feature type="region of interest" description="Disordered" evidence="2">
    <location>
        <begin position="64"/>
        <end position="89"/>
    </location>
</feature>
<proteinExistence type="predicted"/>
<dbReference type="EMBL" id="BRXZ01000395">
    <property type="protein sequence ID" value="GMI10882.1"/>
    <property type="molecule type" value="Genomic_DNA"/>
</dbReference>
<evidence type="ECO:0000313" key="4">
    <source>
        <dbReference type="EMBL" id="GMI10882.1"/>
    </source>
</evidence>
<accession>A0A9W7FEL8</accession>
<gene>
    <name evidence="4" type="ORF">TrRE_jg3050</name>
</gene>
<evidence type="ECO:0000313" key="5">
    <source>
        <dbReference type="Proteomes" id="UP001165082"/>
    </source>
</evidence>
<dbReference type="Proteomes" id="UP001165082">
    <property type="component" value="Unassembled WGS sequence"/>
</dbReference>
<evidence type="ECO:0000259" key="3">
    <source>
        <dbReference type="Pfam" id="PF13863"/>
    </source>
</evidence>
<feature type="compositionally biased region" description="Basic and acidic residues" evidence="2">
    <location>
        <begin position="79"/>
        <end position="89"/>
    </location>
</feature>
<organism evidence="4 5">
    <name type="scientific">Triparma retinervis</name>
    <dbReference type="NCBI Taxonomy" id="2557542"/>
    <lineage>
        <taxon>Eukaryota</taxon>
        <taxon>Sar</taxon>
        <taxon>Stramenopiles</taxon>
        <taxon>Ochrophyta</taxon>
        <taxon>Bolidophyceae</taxon>
        <taxon>Parmales</taxon>
        <taxon>Triparmaceae</taxon>
        <taxon>Triparma</taxon>
    </lineage>
</organism>
<evidence type="ECO:0000256" key="2">
    <source>
        <dbReference type="SAM" id="MobiDB-lite"/>
    </source>
</evidence>
<dbReference type="GO" id="GO:0005856">
    <property type="term" value="C:cytoskeleton"/>
    <property type="evidence" value="ECO:0007669"/>
    <property type="project" value="UniProtKB-ARBA"/>
</dbReference>
<dbReference type="AlphaFoldDB" id="A0A9W7FEL8"/>
<reference evidence="4" key="1">
    <citation type="submission" date="2022-07" db="EMBL/GenBank/DDBJ databases">
        <title>Genome analysis of Parmales, a sister group of diatoms, reveals the evolutionary specialization of diatoms from phago-mixotrophs to photoautotrophs.</title>
        <authorList>
            <person name="Ban H."/>
            <person name="Sato S."/>
            <person name="Yoshikawa S."/>
            <person name="Kazumasa Y."/>
            <person name="Nakamura Y."/>
            <person name="Ichinomiya M."/>
            <person name="Saitoh K."/>
            <person name="Sato N."/>
            <person name="Blanc-Mathieu R."/>
            <person name="Endo H."/>
            <person name="Kuwata A."/>
            <person name="Ogata H."/>
        </authorList>
    </citation>
    <scope>NUCLEOTIDE SEQUENCE</scope>
</reference>
<dbReference type="Pfam" id="PF13863">
    <property type="entry name" value="DUF4200"/>
    <property type="match status" value="1"/>
</dbReference>
<feature type="domain" description="DUF4200" evidence="3">
    <location>
        <begin position="70"/>
        <end position="130"/>
    </location>
</feature>
<keyword evidence="5" id="KW-1185">Reference proteome</keyword>
<dbReference type="InterPro" id="IPR051147">
    <property type="entry name" value="CFAP_domain-containing"/>
</dbReference>
<dbReference type="OrthoDB" id="10264298at2759"/>
<name>A0A9W7FEL8_9STRA</name>
<dbReference type="PANTHER" id="PTHR21683">
    <property type="entry name" value="COILED-COIL DOMAIN-CONTAINING PROTEIN 42 LIKE-2-LIKE-RELATED"/>
    <property type="match status" value="1"/>
</dbReference>
<comment type="caution">
    <text evidence="4">The sequence shown here is derived from an EMBL/GenBank/DDBJ whole genome shotgun (WGS) entry which is preliminary data.</text>
</comment>
<feature type="compositionally biased region" description="Basic residues" evidence="2">
    <location>
        <begin position="69"/>
        <end position="78"/>
    </location>
</feature>
<protein>
    <recommendedName>
        <fullName evidence="3">DUF4200 domain-containing protein</fullName>
    </recommendedName>
</protein>
<sequence>MSNSEFLSTYGGRNRSLPQTLTLDHVSPATRLLEKRRQMFEVQEALDAQKEEFARREDAFRRREETLRKQSKRNRAIKRAADEKKQREIKESEIKKLKQQFYQKMEEEKALKEQVAKHLKYQSFLYSVVEHVQTQGTEDFPEVQDLLNRYKTLRDANEDLTKRQMQHDKENESKRVTYGQFKKERANEVLNRNNEIATLQKNLEQCAVETLGAQNNVDSSIRNMSDKVLQLGQMLASIENLLLRFETQARHIKRSSSSKPTYGDPSGESKSNKATLDELEEEGRKAKEHLEDIATYMIDYATIVKEWEEDVNKGKA</sequence>
<dbReference type="InterPro" id="IPR025252">
    <property type="entry name" value="DUF4200"/>
</dbReference>
<feature type="region of interest" description="Disordered" evidence="2">
    <location>
        <begin position="252"/>
        <end position="283"/>
    </location>
</feature>
<dbReference type="PANTHER" id="PTHR21683:SF2">
    <property type="entry name" value="COILED-COIL DOMAIN-CONTAINING PROTEIN 42 LIKE-2-LIKE"/>
    <property type="match status" value="1"/>
</dbReference>